<gene>
    <name evidence="7" type="ORF">SAMN02745244_03073</name>
</gene>
<evidence type="ECO:0000256" key="5">
    <source>
        <dbReference type="ARBA" id="ARBA00047942"/>
    </source>
</evidence>
<comment type="catalytic activity">
    <reaction evidence="5">
        <text>a 2'-deoxyadenosine in DNA + S-adenosyl-L-methionine = an N(6)-methyl-2'-deoxyadenosine in DNA + S-adenosyl-L-homocysteine + H(+)</text>
        <dbReference type="Rhea" id="RHEA:15197"/>
        <dbReference type="Rhea" id="RHEA-COMP:12418"/>
        <dbReference type="Rhea" id="RHEA-COMP:12419"/>
        <dbReference type="ChEBI" id="CHEBI:15378"/>
        <dbReference type="ChEBI" id="CHEBI:57856"/>
        <dbReference type="ChEBI" id="CHEBI:59789"/>
        <dbReference type="ChEBI" id="CHEBI:90615"/>
        <dbReference type="ChEBI" id="CHEBI:90616"/>
        <dbReference type="EC" id="2.1.1.72"/>
    </reaction>
</comment>
<organism evidence="7 8">
    <name type="scientific">Tessaracoccus bendigoensis DSM 12906</name>
    <dbReference type="NCBI Taxonomy" id="1123357"/>
    <lineage>
        <taxon>Bacteria</taxon>
        <taxon>Bacillati</taxon>
        <taxon>Actinomycetota</taxon>
        <taxon>Actinomycetes</taxon>
        <taxon>Propionibacteriales</taxon>
        <taxon>Propionibacteriaceae</taxon>
        <taxon>Tessaracoccus</taxon>
    </lineage>
</organism>
<dbReference type="GO" id="GO:0009007">
    <property type="term" value="F:site-specific DNA-methyltransferase (adenine-specific) activity"/>
    <property type="evidence" value="ECO:0007669"/>
    <property type="project" value="UniProtKB-EC"/>
</dbReference>
<keyword evidence="8" id="KW-1185">Reference proteome</keyword>
<protein>
    <recommendedName>
        <fullName evidence="1">site-specific DNA-methyltransferase (adenine-specific)</fullName>
        <ecNumber evidence="1">2.1.1.72</ecNumber>
    </recommendedName>
</protein>
<dbReference type="GO" id="GO:0006304">
    <property type="term" value="P:DNA modification"/>
    <property type="evidence" value="ECO:0007669"/>
    <property type="project" value="InterPro"/>
</dbReference>
<evidence type="ECO:0000256" key="3">
    <source>
        <dbReference type="ARBA" id="ARBA00022679"/>
    </source>
</evidence>
<keyword evidence="3" id="KW-0808">Transferase</keyword>
<dbReference type="InterPro" id="IPR002052">
    <property type="entry name" value="DNA_methylase_N6_adenine_CS"/>
</dbReference>
<dbReference type="InterPro" id="IPR050953">
    <property type="entry name" value="N4_N6_ade-DNA_methylase"/>
</dbReference>
<dbReference type="Gene3D" id="3.40.50.150">
    <property type="entry name" value="Vaccinia Virus protein VP39"/>
    <property type="match status" value="1"/>
</dbReference>
<name>A0A1M6LGT4_9ACTN</name>
<proteinExistence type="predicted"/>
<dbReference type="PROSITE" id="PS00092">
    <property type="entry name" value="N6_MTASE"/>
    <property type="match status" value="1"/>
</dbReference>
<dbReference type="EC" id="2.1.1.72" evidence="1"/>
<accession>A0A1M6LGT4</accession>
<evidence type="ECO:0000313" key="8">
    <source>
        <dbReference type="Proteomes" id="UP000184512"/>
    </source>
</evidence>
<dbReference type="EMBL" id="FQZG01000071">
    <property type="protein sequence ID" value="SHJ70412.1"/>
    <property type="molecule type" value="Genomic_DNA"/>
</dbReference>
<dbReference type="InterPro" id="IPR029063">
    <property type="entry name" value="SAM-dependent_MTases_sf"/>
</dbReference>
<dbReference type="InterPro" id="IPR047939">
    <property type="entry name" value="BREX_1_PglX"/>
</dbReference>
<dbReference type="Pfam" id="PF07669">
    <property type="entry name" value="Eco57I"/>
    <property type="match status" value="1"/>
</dbReference>
<dbReference type="NCBIfam" id="NF033452">
    <property type="entry name" value="BREX_1_MTaseX"/>
    <property type="match status" value="1"/>
</dbReference>
<dbReference type="Proteomes" id="UP000184512">
    <property type="component" value="Unassembled WGS sequence"/>
</dbReference>
<dbReference type="InterPro" id="IPR011639">
    <property type="entry name" value="MethylTrfase_TaqI-like_dom"/>
</dbReference>
<keyword evidence="2 7" id="KW-0489">Methyltransferase</keyword>
<dbReference type="PANTHER" id="PTHR33841">
    <property type="entry name" value="DNA METHYLTRANSFERASE YEEA-RELATED"/>
    <property type="match status" value="1"/>
</dbReference>
<evidence type="ECO:0000256" key="2">
    <source>
        <dbReference type="ARBA" id="ARBA00022603"/>
    </source>
</evidence>
<sequence length="1165" mass="129527">METAPLKSFATWARRELITQVSARLTAVLAPASPERVENQRTVAMLERDIATAGGGAKGKDAVADKVAYTWFNRIIALRFMDANGYTGSGVVSPAPGQQTGQPEILADAKRGSIDPAVVSNKRTLDAITGLLDGTRPSADAQGEAYTLLLAEYCRYWNRSMPFMFEREGDYTELLIPANLLAADSILSKAASTLTAEVCRDVEVIGWLYQFYIAERKDEVFAGFKKGKKAGADEIPAATQLFTPHWIVRYLVENSLGRLWMLNHPSSRLIEQMDYYIAPADEEADFLTISSPEELKIIDPACGSGHMLTYAFDLLYAIYEEEGYAPSEIPERILAHNLYGTEIDPRAGALAAFALTMKARARQRTFLNKRQTANICVIGTIAFNPSELDFLLTHDGDQYSEEAFWNQFKRAEVFGSLIRPKVEQTAELSRHLEELGDGGDILEADLLGRAAQVVRQAELLAGKYSVVVANPPYMGTKNMSAELSDYAKAHYPDTKTDLFAMFIERCQELTEADGGHAALITMQSWMFLSSFERLRERLLRVSPPTSMAHLGERAFDSIGGAVVSTTAFVLEVGRPLNAEGTYLRLIDGRNEAEKSQMMLTAARGGANRYLSTSRVFTEIPGEPIVYWLSKAMRESFSKGRPLRDIAEPRKGMDTGNNARFLRAWWEVSHKSTSLTEFRAGAWVPYNKGGGFRKWYGYREFLVDWRDGGSQMRTRSGSRYFGREGWTWGTVTSGGLSMRFTPAGAAFDNGGCTLFSSNDLDVPALILNSTTADAILAAISPTLNFQPINIGAVPVVTSEELVFEAPSLVASLTAAARADWDSFETSWDFRSPAWLGDGRRSEARMSDEIATLSARWARMSIEQQDKEAAVDRLVAETYGLLGEVPIGTSLDRVSLTRNVAFRYGSGKSEEEYAALERADLVREFVSFAVGCMFGRYSLDAPGLVLADQGATLQDFYAEVPAPAFAPDGDNVLPIVDGDWFEDDIVARFRQFLRVAFGERHFEENLRLVEESLGVKSLREYFITGSGRSKFYDDHVQRYKKRPIYWLFSSPRGSFNALIYMHRYTPSTVSTVLNEYLREFESKLEANLQHQECLAAGDGTPREKAAALKEAERLRKVLVELGEYEHDVLYPLASQQIAIDLDDGVKANYPKFYPALKKIAGLEATDD</sequence>
<evidence type="ECO:0000313" key="7">
    <source>
        <dbReference type="EMBL" id="SHJ70412.1"/>
    </source>
</evidence>
<dbReference type="SUPFAM" id="SSF53335">
    <property type="entry name" value="S-adenosyl-L-methionine-dependent methyltransferases"/>
    <property type="match status" value="1"/>
</dbReference>
<dbReference type="RefSeq" id="WP_073189908.1">
    <property type="nucleotide sequence ID" value="NZ_FQZG01000071.1"/>
</dbReference>
<dbReference type="GO" id="GO:0003676">
    <property type="term" value="F:nucleic acid binding"/>
    <property type="evidence" value="ECO:0007669"/>
    <property type="project" value="InterPro"/>
</dbReference>
<dbReference type="PRINTS" id="PR00507">
    <property type="entry name" value="N12N6MTFRASE"/>
</dbReference>
<evidence type="ECO:0000259" key="6">
    <source>
        <dbReference type="Pfam" id="PF07669"/>
    </source>
</evidence>
<dbReference type="GO" id="GO:0032259">
    <property type="term" value="P:methylation"/>
    <property type="evidence" value="ECO:0007669"/>
    <property type="project" value="UniProtKB-KW"/>
</dbReference>
<dbReference type="PANTHER" id="PTHR33841:SF1">
    <property type="entry name" value="DNA METHYLTRANSFERASE A"/>
    <property type="match status" value="1"/>
</dbReference>
<reference evidence="7 8" key="1">
    <citation type="submission" date="2016-11" db="EMBL/GenBank/DDBJ databases">
        <authorList>
            <person name="Jaros S."/>
            <person name="Januszkiewicz K."/>
            <person name="Wedrychowicz H."/>
        </authorList>
    </citation>
    <scope>NUCLEOTIDE SEQUENCE [LARGE SCALE GENOMIC DNA]</scope>
    <source>
        <strain evidence="7 8">DSM 12906</strain>
    </source>
</reference>
<dbReference type="STRING" id="1123357.SAMN02745244_03073"/>
<dbReference type="OrthoDB" id="4280289at2"/>
<evidence type="ECO:0000256" key="1">
    <source>
        <dbReference type="ARBA" id="ARBA00011900"/>
    </source>
</evidence>
<feature type="domain" description="Type II methyltransferase M.TaqI-like" evidence="6">
    <location>
        <begin position="336"/>
        <end position="542"/>
    </location>
</feature>
<evidence type="ECO:0000256" key="4">
    <source>
        <dbReference type="ARBA" id="ARBA00022691"/>
    </source>
</evidence>
<keyword evidence="4" id="KW-0949">S-adenosyl-L-methionine</keyword>
<dbReference type="AlphaFoldDB" id="A0A1M6LGT4"/>